<evidence type="ECO:0000313" key="8">
    <source>
        <dbReference type="EMBL" id="MET3602241.1"/>
    </source>
</evidence>
<dbReference type="AlphaFoldDB" id="A0A5C1Q1G2"/>
<feature type="transmembrane region" description="Helical" evidence="5">
    <location>
        <begin position="549"/>
        <end position="572"/>
    </location>
</feature>
<dbReference type="SMART" id="SM00331">
    <property type="entry name" value="PP2C_SIG"/>
    <property type="match status" value="1"/>
</dbReference>
<dbReference type="Proteomes" id="UP000323522">
    <property type="component" value="Chromosome"/>
</dbReference>
<organism evidence="9 10">
    <name type="scientific">Sphaerotilus sulfidivorans</name>
    <dbReference type="NCBI Taxonomy" id="639200"/>
    <lineage>
        <taxon>Bacteria</taxon>
        <taxon>Pseudomonadati</taxon>
        <taxon>Pseudomonadota</taxon>
        <taxon>Betaproteobacteria</taxon>
        <taxon>Burkholderiales</taxon>
        <taxon>Sphaerotilaceae</taxon>
        <taxon>Sphaerotilus</taxon>
    </lineage>
</organism>
<dbReference type="RefSeq" id="WP_149504048.1">
    <property type="nucleotide sequence ID" value="NZ_CP035708.1"/>
</dbReference>
<dbReference type="SMART" id="SM00332">
    <property type="entry name" value="PP2Cc"/>
    <property type="match status" value="1"/>
</dbReference>
<dbReference type="InterPro" id="IPR000719">
    <property type="entry name" value="Prot_kinase_dom"/>
</dbReference>
<dbReference type="InterPro" id="IPR036457">
    <property type="entry name" value="PPM-type-like_dom_sf"/>
</dbReference>
<dbReference type="SUPFAM" id="SSF56112">
    <property type="entry name" value="Protein kinase-like (PK-like)"/>
    <property type="match status" value="1"/>
</dbReference>
<evidence type="ECO:0000313" key="10">
    <source>
        <dbReference type="Proteomes" id="UP000323522"/>
    </source>
</evidence>
<feature type="domain" description="PPM-type phosphatase" evidence="7">
    <location>
        <begin position="6"/>
        <end position="234"/>
    </location>
</feature>
<keyword evidence="5" id="KW-1133">Transmembrane helix</keyword>
<dbReference type="CDD" id="cd00143">
    <property type="entry name" value="PP2Cc"/>
    <property type="match status" value="1"/>
</dbReference>
<dbReference type="Gene3D" id="3.30.200.20">
    <property type="entry name" value="Phosphorylase Kinase, domain 1"/>
    <property type="match status" value="1"/>
</dbReference>
<dbReference type="GO" id="GO:0005524">
    <property type="term" value="F:ATP binding"/>
    <property type="evidence" value="ECO:0007669"/>
    <property type="project" value="UniProtKB-KW"/>
</dbReference>
<dbReference type="PROSITE" id="PS51746">
    <property type="entry name" value="PPM_2"/>
    <property type="match status" value="1"/>
</dbReference>
<name>A0A5C1Q1G2_9BURK</name>
<evidence type="ECO:0000259" key="6">
    <source>
        <dbReference type="PROSITE" id="PS50011"/>
    </source>
</evidence>
<evidence type="ECO:0000313" key="9">
    <source>
        <dbReference type="EMBL" id="QEN01357.1"/>
    </source>
</evidence>
<dbReference type="Proteomes" id="UP001549111">
    <property type="component" value="Unassembled WGS sequence"/>
</dbReference>
<accession>A0A5C1Q1G2</accession>
<dbReference type="PROSITE" id="PS50011">
    <property type="entry name" value="PROTEIN_KINASE_DOM"/>
    <property type="match status" value="1"/>
</dbReference>
<evidence type="ECO:0000256" key="2">
    <source>
        <dbReference type="ARBA" id="ARBA00022741"/>
    </source>
</evidence>
<dbReference type="InterPro" id="IPR011009">
    <property type="entry name" value="Kinase-like_dom_sf"/>
</dbReference>
<keyword evidence="3 9" id="KW-0418">Kinase</keyword>
<sequence length="574" mass="62708">MSFDVDIGHTSASGVREHNEDFAAAVRAGAQEPGRGLIAAVADGVSAGGLGREAAQTTVMSLVQDFHAAPATWETTVVLDRLIGAQNAWLADHNRRRGGPGGDRASGLTTLTALALQGHTWTVAHIGDTRAWLLRAGELQQLTQDHAIDHPDFRSQLTRAVGLDLAVRADYLQGELQTGDIFMLTTDGVHGVLRPEQIRALLATAPAQLASEAVVRAALEAGSQDNVTALVMQVLGLEPVRLQDTLLQARQLPVPPRMRPGDVLDGWTITALVADTGVHRLYQARDPASRELVAIKTLHESRASDREEQAMLAHEAWLGLQVTDSGAPGFVRVRQARAPSAFYTVFDWHSGHTLEQLLAEQARRFAIPEVVQGGLAVCRALGRLHRIGVIHRDIKPGNLHLGEDGQWRVLDLGVAVSGREPASTRTLHAGTPSYMNPEQWEGDAGRAAEPGSDLFALGVTLYQWLTGRLPYGEIEPWQTARFRRDPVAPSRLRPEVPIWLDHVVMKAIARDARQRFETAEEFALALERGASRPLNAPQATPLVRRDPAWAWKVSCVISLIFNLMLVIWLLFLPR</sequence>
<evidence type="ECO:0000313" key="11">
    <source>
        <dbReference type="Proteomes" id="UP001549111"/>
    </source>
</evidence>
<keyword evidence="11" id="KW-1185">Reference proteome</keyword>
<proteinExistence type="predicted"/>
<dbReference type="KEGG" id="snn:EWH46_11575"/>
<dbReference type="Gene3D" id="3.60.40.10">
    <property type="entry name" value="PPM-type phosphatase domain"/>
    <property type="match status" value="1"/>
</dbReference>
<dbReference type="PANTHER" id="PTHR43289:SF34">
    <property type="entry name" value="SERINE_THREONINE-PROTEIN KINASE YBDM-RELATED"/>
    <property type="match status" value="1"/>
</dbReference>
<dbReference type="InterPro" id="IPR001932">
    <property type="entry name" value="PPM-type_phosphatase-like_dom"/>
</dbReference>
<dbReference type="EMBL" id="CP035708">
    <property type="protein sequence ID" value="QEN01357.1"/>
    <property type="molecule type" value="Genomic_DNA"/>
</dbReference>
<dbReference type="GO" id="GO:0004674">
    <property type="term" value="F:protein serine/threonine kinase activity"/>
    <property type="evidence" value="ECO:0007669"/>
    <property type="project" value="TreeGrafter"/>
</dbReference>
<dbReference type="OrthoDB" id="9801841at2"/>
<gene>
    <name evidence="8" type="ORF">ABIC99_000017</name>
    <name evidence="9" type="ORF">EWH46_11575</name>
</gene>
<evidence type="ECO:0000256" key="5">
    <source>
        <dbReference type="SAM" id="Phobius"/>
    </source>
</evidence>
<evidence type="ECO:0000256" key="4">
    <source>
        <dbReference type="ARBA" id="ARBA00022840"/>
    </source>
</evidence>
<keyword evidence="5" id="KW-0812">Transmembrane</keyword>
<reference evidence="9 10" key="1">
    <citation type="submission" date="2019-02" db="EMBL/GenBank/DDBJ databases">
        <title>Complete Genome Sequence and Methylome Analysis of Sphaerotilus natans subsp. sulfidivorans D-507.</title>
        <authorList>
            <person name="Fomenkov A."/>
            <person name="Gridneva E."/>
            <person name="Smolyakov D."/>
            <person name="Dubinina G."/>
            <person name="Vincze T."/>
            <person name="Grabovich M."/>
            <person name="Roberts R.J."/>
        </authorList>
    </citation>
    <scope>NUCLEOTIDE SEQUENCE [LARGE SCALE GENOMIC DNA]</scope>
    <source>
        <strain evidence="9 10">D-507</strain>
    </source>
</reference>
<evidence type="ECO:0000259" key="7">
    <source>
        <dbReference type="PROSITE" id="PS51746"/>
    </source>
</evidence>
<dbReference type="PANTHER" id="PTHR43289">
    <property type="entry name" value="MITOGEN-ACTIVATED PROTEIN KINASE KINASE KINASE 20-RELATED"/>
    <property type="match status" value="1"/>
</dbReference>
<keyword evidence="5" id="KW-0472">Membrane</keyword>
<evidence type="ECO:0000256" key="3">
    <source>
        <dbReference type="ARBA" id="ARBA00022777"/>
    </source>
</evidence>
<keyword evidence="1" id="KW-0808">Transferase</keyword>
<reference evidence="8 11" key="2">
    <citation type="submission" date="2024-06" db="EMBL/GenBank/DDBJ databases">
        <title>Genomic Encyclopedia of Type Strains, Phase IV (KMG-IV): sequencing the most valuable type-strain genomes for metagenomic binning, comparative biology and taxonomic classification.</title>
        <authorList>
            <person name="Goeker M."/>
        </authorList>
    </citation>
    <scope>NUCLEOTIDE SEQUENCE [LARGE SCALE GENOMIC DNA]</scope>
    <source>
        <strain evidence="8 11">D-501</strain>
    </source>
</reference>
<dbReference type="Gene3D" id="1.10.510.10">
    <property type="entry name" value="Transferase(Phosphotransferase) domain 1"/>
    <property type="match status" value="1"/>
</dbReference>
<evidence type="ECO:0000256" key="1">
    <source>
        <dbReference type="ARBA" id="ARBA00022679"/>
    </source>
</evidence>
<keyword evidence="2" id="KW-0547">Nucleotide-binding</keyword>
<dbReference type="CDD" id="cd14014">
    <property type="entry name" value="STKc_PknB_like"/>
    <property type="match status" value="1"/>
</dbReference>
<dbReference type="SMART" id="SM00220">
    <property type="entry name" value="S_TKc"/>
    <property type="match status" value="1"/>
</dbReference>
<dbReference type="EMBL" id="JBEPLS010000001">
    <property type="protein sequence ID" value="MET3602241.1"/>
    <property type="molecule type" value="Genomic_DNA"/>
</dbReference>
<dbReference type="SUPFAM" id="SSF81606">
    <property type="entry name" value="PP2C-like"/>
    <property type="match status" value="1"/>
</dbReference>
<dbReference type="Pfam" id="PF13672">
    <property type="entry name" value="PP2C_2"/>
    <property type="match status" value="1"/>
</dbReference>
<keyword evidence="4" id="KW-0067">ATP-binding</keyword>
<protein>
    <submittedName>
        <fullName evidence="9">Bifunctional protein-serine/threonine kinase/phosphatase</fullName>
    </submittedName>
    <submittedName>
        <fullName evidence="8">Serine/threonine protein phosphatase PrpC</fullName>
    </submittedName>
</protein>
<feature type="domain" description="Protein kinase" evidence="6">
    <location>
        <begin position="267"/>
        <end position="535"/>
    </location>
</feature>
<dbReference type="Pfam" id="PF00069">
    <property type="entry name" value="Pkinase"/>
    <property type="match status" value="1"/>
</dbReference>